<organism evidence="12 13">
    <name type="scientific">Candidatus Buchananbacteria bacterium CG10_big_fil_rev_8_21_14_0_10_42_9</name>
    <dbReference type="NCBI Taxonomy" id="1974526"/>
    <lineage>
        <taxon>Bacteria</taxon>
        <taxon>Candidatus Buchananiibacteriota</taxon>
    </lineage>
</organism>
<dbReference type="FunFam" id="3.40.140.20:FF:000001">
    <property type="entry name" value="Bifunctional purine biosynthesis protein PurH"/>
    <property type="match status" value="1"/>
</dbReference>
<evidence type="ECO:0000256" key="9">
    <source>
        <dbReference type="ARBA" id="ARBA00050687"/>
    </source>
</evidence>
<comment type="catalytic activity">
    <reaction evidence="9 10">
        <text>IMP + H2O = 5-formamido-1-(5-phospho-D-ribosyl)imidazole-4-carboxamide</text>
        <dbReference type="Rhea" id="RHEA:18445"/>
        <dbReference type="ChEBI" id="CHEBI:15377"/>
        <dbReference type="ChEBI" id="CHEBI:58053"/>
        <dbReference type="ChEBI" id="CHEBI:58467"/>
        <dbReference type="EC" id="3.5.4.10"/>
    </reaction>
</comment>
<sequence>MPKVLISVFDKTGIEDFAKGLVALGWEVISTGGTLKALQEAGVNAVSISEVTNFPEIMDGRVKTLHPNVHAGLLADRDVSEHMQTLKEQKIEPIDMVVVNLYPFQEVVSKPEVLEEDAIENIDIGGPTMLRSAAKNHKHVVVVTDPDDYDQILEQLKNGGVSQETKRILMTKVFQTTAEYDTAIAKYFGNSDDLTLNFKKLYNLRYGENPHQKAAFFKDPAVLETSIAKAEILHGKQLSYNNIVDADGALNLIKEFDEPAAAVIKHTNPAGCAIAKNINEAYRKAFQADSKSAFGGIAVMNRPCTKEIAEMINDVFMEVVLAPDFEPSALETLKQKKNIRLIKLGKIEKVKTLKDYRKVVGGILEQDIDRAQINKDTLKVVSQKQPNKKELKQAIFAWKVAKHVKSNAIVLVKGDVTVGVGAGQMSRVDAVEMAVKKAGAKVDGCVVASDAFFPFRDSIDELAKAGITCIIQPGGSIKDEEVIAAANERGMSMIFTGQRAFKH</sequence>
<comment type="pathway">
    <text evidence="2 10">Purine metabolism; IMP biosynthesis via de novo pathway; 5-formamido-1-(5-phospho-D-ribosyl)imidazole-4-carboxamide from 5-amino-1-(5-phospho-D-ribosyl)imidazole-4-carboxamide (10-formyl THF route): step 1/1.</text>
</comment>
<evidence type="ECO:0000259" key="11">
    <source>
        <dbReference type="PROSITE" id="PS51855"/>
    </source>
</evidence>
<proteinExistence type="inferred from homology"/>
<evidence type="ECO:0000256" key="6">
    <source>
        <dbReference type="ARBA" id="ARBA00022801"/>
    </source>
</evidence>
<dbReference type="PANTHER" id="PTHR11692:SF0">
    <property type="entry name" value="BIFUNCTIONAL PURINE BIOSYNTHESIS PROTEIN ATIC"/>
    <property type="match status" value="1"/>
</dbReference>
<keyword evidence="7 10" id="KW-0511">Multifunctional enzyme</keyword>
<dbReference type="Gene3D" id="3.40.50.1380">
    <property type="entry name" value="Methylglyoxal synthase-like domain"/>
    <property type="match status" value="1"/>
</dbReference>
<dbReference type="GO" id="GO:0003937">
    <property type="term" value="F:IMP cyclohydrolase activity"/>
    <property type="evidence" value="ECO:0007669"/>
    <property type="project" value="UniProtKB-UniRule"/>
</dbReference>
<dbReference type="InterPro" id="IPR002695">
    <property type="entry name" value="PurH-like"/>
</dbReference>
<dbReference type="NCBIfam" id="NF002049">
    <property type="entry name" value="PRK00881.1"/>
    <property type="match status" value="1"/>
</dbReference>
<dbReference type="Gene3D" id="3.40.140.20">
    <property type="match status" value="2"/>
</dbReference>
<dbReference type="PIRSF" id="PIRSF000414">
    <property type="entry name" value="AICARFT_IMPCHas"/>
    <property type="match status" value="1"/>
</dbReference>
<dbReference type="Proteomes" id="UP000230935">
    <property type="component" value="Unassembled WGS sequence"/>
</dbReference>
<dbReference type="GO" id="GO:0006189">
    <property type="term" value="P:'de novo' IMP biosynthetic process"/>
    <property type="evidence" value="ECO:0007669"/>
    <property type="project" value="UniProtKB-UniRule"/>
</dbReference>
<feature type="domain" description="MGS-like" evidence="11">
    <location>
        <begin position="1"/>
        <end position="144"/>
    </location>
</feature>
<dbReference type="GO" id="GO:0004643">
    <property type="term" value="F:phosphoribosylaminoimidazolecarboxamide formyltransferase activity"/>
    <property type="evidence" value="ECO:0007669"/>
    <property type="project" value="UniProtKB-UniRule"/>
</dbReference>
<dbReference type="PANTHER" id="PTHR11692">
    <property type="entry name" value="BIFUNCTIONAL PURINE BIOSYNTHESIS PROTEIN PURH"/>
    <property type="match status" value="1"/>
</dbReference>
<dbReference type="CDD" id="cd01421">
    <property type="entry name" value="IMPCH"/>
    <property type="match status" value="1"/>
</dbReference>
<keyword evidence="4 10" id="KW-0808">Transferase</keyword>
<dbReference type="InterPro" id="IPR036914">
    <property type="entry name" value="MGS-like_dom_sf"/>
</dbReference>
<dbReference type="HAMAP" id="MF_00139">
    <property type="entry name" value="PurH"/>
    <property type="match status" value="1"/>
</dbReference>
<evidence type="ECO:0000256" key="4">
    <source>
        <dbReference type="ARBA" id="ARBA00022679"/>
    </source>
</evidence>
<dbReference type="SMART" id="SM00851">
    <property type="entry name" value="MGS"/>
    <property type="match status" value="1"/>
</dbReference>
<dbReference type="PROSITE" id="PS51855">
    <property type="entry name" value="MGS"/>
    <property type="match status" value="1"/>
</dbReference>
<dbReference type="GO" id="GO:0005829">
    <property type="term" value="C:cytosol"/>
    <property type="evidence" value="ECO:0007669"/>
    <property type="project" value="TreeGrafter"/>
</dbReference>
<dbReference type="SUPFAM" id="SSF52335">
    <property type="entry name" value="Methylglyoxal synthase-like"/>
    <property type="match status" value="1"/>
</dbReference>
<name>A0A2H0W3H2_9BACT</name>
<evidence type="ECO:0000256" key="3">
    <source>
        <dbReference type="ARBA" id="ARBA00007667"/>
    </source>
</evidence>
<keyword evidence="5 10" id="KW-0658">Purine biosynthesis</keyword>
<dbReference type="InterPro" id="IPR024051">
    <property type="entry name" value="AICAR_Tfase_dup_dom_sf"/>
</dbReference>
<evidence type="ECO:0000313" key="12">
    <source>
        <dbReference type="EMBL" id="PIS05081.1"/>
    </source>
</evidence>
<dbReference type="EC" id="3.5.4.10" evidence="10"/>
<evidence type="ECO:0000256" key="5">
    <source>
        <dbReference type="ARBA" id="ARBA00022755"/>
    </source>
</evidence>
<comment type="similarity">
    <text evidence="3 10">Belongs to the PurH family.</text>
</comment>
<evidence type="ECO:0000256" key="2">
    <source>
        <dbReference type="ARBA" id="ARBA00004954"/>
    </source>
</evidence>
<dbReference type="AlphaFoldDB" id="A0A2H0W3H2"/>
<dbReference type="SMART" id="SM00798">
    <property type="entry name" value="AICARFT_IMPCHas"/>
    <property type="match status" value="1"/>
</dbReference>
<comment type="caution">
    <text evidence="12">The sequence shown here is derived from an EMBL/GenBank/DDBJ whole genome shotgun (WGS) entry which is preliminary data.</text>
</comment>
<dbReference type="EMBL" id="PEZZ01000021">
    <property type="protein sequence ID" value="PIS05081.1"/>
    <property type="molecule type" value="Genomic_DNA"/>
</dbReference>
<dbReference type="Pfam" id="PF02142">
    <property type="entry name" value="MGS"/>
    <property type="match status" value="1"/>
</dbReference>
<dbReference type="EC" id="2.1.2.3" evidence="10"/>
<reference evidence="13" key="1">
    <citation type="submission" date="2017-09" db="EMBL/GenBank/DDBJ databases">
        <title>Depth-based differentiation of microbial function through sediment-hosted aquifers and enrichment of novel symbionts in the deep terrestrial subsurface.</title>
        <authorList>
            <person name="Probst A.J."/>
            <person name="Ladd B."/>
            <person name="Jarett J.K."/>
            <person name="Geller-Mcgrath D.E."/>
            <person name="Sieber C.M.K."/>
            <person name="Emerson J.B."/>
            <person name="Anantharaman K."/>
            <person name="Thomas B.C."/>
            <person name="Malmstrom R."/>
            <person name="Stieglmeier M."/>
            <person name="Klingl A."/>
            <person name="Woyke T."/>
            <person name="Ryan C.M."/>
            <person name="Banfield J.F."/>
        </authorList>
    </citation>
    <scope>NUCLEOTIDE SEQUENCE [LARGE SCALE GENOMIC DNA]</scope>
</reference>
<dbReference type="SUPFAM" id="SSF53927">
    <property type="entry name" value="Cytidine deaminase-like"/>
    <property type="match status" value="1"/>
</dbReference>
<protein>
    <recommendedName>
        <fullName evidence="10">Bifunctional purine biosynthesis protein PurH</fullName>
    </recommendedName>
    <domain>
        <recommendedName>
            <fullName evidence="10">Phosphoribosylaminoimidazolecarboxamide formyltransferase</fullName>
            <ecNumber evidence="10">2.1.2.3</ecNumber>
        </recommendedName>
        <alternativeName>
            <fullName evidence="10">AICAR transformylase</fullName>
        </alternativeName>
    </domain>
    <domain>
        <recommendedName>
            <fullName evidence="10">IMP cyclohydrolase</fullName>
            <ecNumber evidence="10">3.5.4.10</ecNumber>
        </recommendedName>
        <alternativeName>
            <fullName evidence="10">ATIC</fullName>
        </alternativeName>
        <alternativeName>
            <fullName evidence="10">IMP synthase</fullName>
        </alternativeName>
        <alternativeName>
            <fullName evidence="10">Inosinicase</fullName>
        </alternativeName>
    </domain>
</protein>
<dbReference type="FunFam" id="3.40.50.1380:FF:000001">
    <property type="entry name" value="Bifunctional purine biosynthesis protein PurH"/>
    <property type="match status" value="1"/>
</dbReference>
<gene>
    <name evidence="10 12" type="primary">purH</name>
    <name evidence="12" type="ORF">COT81_02855</name>
</gene>
<evidence type="ECO:0000256" key="10">
    <source>
        <dbReference type="HAMAP-Rule" id="MF_00139"/>
    </source>
</evidence>
<dbReference type="InterPro" id="IPR016193">
    <property type="entry name" value="Cytidine_deaminase-like"/>
</dbReference>
<accession>A0A2H0W3H2</accession>
<evidence type="ECO:0000256" key="8">
    <source>
        <dbReference type="ARBA" id="ARBA00050488"/>
    </source>
</evidence>
<evidence type="ECO:0000313" key="13">
    <source>
        <dbReference type="Proteomes" id="UP000230935"/>
    </source>
</evidence>
<comment type="domain">
    <text evidence="10">The IMP cyclohydrolase activity resides in the N-terminal region.</text>
</comment>
<dbReference type="UniPathway" id="UPA00074">
    <property type="reaction ID" value="UER00133"/>
</dbReference>
<dbReference type="InterPro" id="IPR011607">
    <property type="entry name" value="MGS-like_dom"/>
</dbReference>
<evidence type="ECO:0000256" key="1">
    <source>
        <dbReference type="ARBA" id="ARBA00004844"/>
    </source>
</evidence>
<dbReference type="NCBIfam" id="TIGR00355">
    <property type="entry name" value="purH"/>
    <property type="match status" value="1"/>
</dbReference>
<evidence type="ECO:0000256" key="7">
    <source>
        <dbReference type="ARBA" id="ARBA00023268"/>
    </source>
</evidence>
<comment type="pathway">
    <text evidence="1 10">Purine metabolism; IMP biosynthesis via de novo pathway; IMP from 5-formamido-1-(5-phospho-D-ribosyl)imidazole-4-carboxamide: step 1/1.</text>
</comment>
<dbReference type="Pfam" id="PF01808">
    <property type="entry name" value="AICARFT_IMPCHas"/>
    <property type="match status" value="1"/>
</dbReference>
<comment type="catalytic activity">
    <reaction evidence="8 10">
        <text>(6R)-10-formyltetrahydrofolate + 5-amino-1-(5-phospho-beta-D-ribosyl)imidazole-4-carboxamide = 5-formamido-1-(5-phospho-D-ribosyl)imidazole-4-carboxamide + (6S)-5,6,7,8-tetrahydrofolate</text>
        <dbReference type="Rhea" id="RHEA:22192"/>
        <dbReference type="ChEBI" id="CHEBI:57453"/>
        <dbReference type="ChEBI" id="CHEBI:58467"/>
        <dbReference type="ChEBI" id="CHEBI:58475"/>
        <dbReference type="ChEBI" id="CHEBI:195366"/>
        <dbReference type="EC" id="2.1.2.3"/>
    </reaction>
</comment>
<keyword evidence="6 10" id="KW-0378">Hydrolase</keyword>